<organism evidence="2 3">
    <name type="scientific">Puccinia graminis f. sp. tritici</name>
    <dbReference type="NCBI Taxonomy" id="56615"/>
    <lineage>
        <taxon>Eukaryota</taxon>
        <taxon>Fungi</taxon>
        <taxon>Dikarya</taxon>
        <taxon>Basidiomycota</taxon>
        <taxon>Pucciniomycotina</taxon>
        <taxon>Pucciniomycetes</taxon>
        <taxon>Pucciniales</taxon>
        <taxon>Pucciniaceae</taxon>
        <taxon>Puccinia</taxon>
    </lineage>
</organism>
<dbReference type="AlphaFoldDB" id="A0A5B0N6H6"/>
<keyword evidence="3" id="KW-1185">Reference proteome</keyword>
<evidence type="ECO:0000313" key="2">
    <source>
        <dbReference type="EMBL" id="KAA1083750.1"/>
    </source>
</evidence>
<gene>
    <name evidence="2" type="ORF">PGT21_005822</name>
</gene>
<dbReference type="Proteomes" id="UP000324748">
    <property type="component" value="Unassembled WGS sequence"/>
</dbReference>
<dbReference type="EMBL" id="VSWC01000118">
    <property type="protein sequence ID" value="KAA1083750.1"/>
    <property type="molecule type" value="Genomic_DNA"/>
</dbReference>
<accession>A0A5B0N6H6</accession>
<comment type="caution">
    <text evidence="2">The sequence shown here is derived from an EMBL/GenBank/DDBJ whole genome shotgun (WGS) entry which is preliminary data.</text>
</comment>
<protein>
    <submittedName>
        <fullName evidence="2">Uncharacterized protein</fullName>
    </submittedName>
</protein>
<evidence type="ECO:0000313" key="3">
    <source>
        <dbReference type="Proteomes" id="UP000324748"/>
    </source>
</evidence>
<proteinExistence type="predicted"/>
<reference evidence="2 3" key="1">
    <citation type="submission" date="2019-05" db="EMBL/GenBank/DDBJ databases">
        <title>Emergence of the Ug99 lineage of the wheat stem rust pathogen through somatic hybridization.</title>
        <authorList>
            <person name="Li F."/>
            <person name="Upadhyaya N.M."/>
            <person name="Sperschneider J."/>
            <person name="Matny O."/>
            <person name="Nguyen-Phuc H."/>
            <person name="Mago R."/>
            <person name="Raley C."/>
            <person name="Miller M.E."/>
            <person name="Silverstein K.A.T."/>
            <person name="Henningsen E."/>
            <person name="Hirsch C.D."/>
            <person name="Visser B."/>
            <person name="Pretorius Z.A."/>
            <person name="Steffenson B.J."/>
            <person name="Schwessinger B."/>
            <person name="Dodds P.N."/>
            <person name="Figueroa M."/>
        </authorList>
    </citation>
    <scope>NUCLEOTIDE SEQUENCE [LARGE SCALE GENOMIC DNA]</scope>
    <source>
        <strain evidence="2">21-0</strain>
    </source>
</reference>
<evidence type="ECO:0000256" key="1">
    <source>
        <dbReference type="SAM" id="MobiDB-lite"/>
    </source>
</evidence>
<sequence length="61" mass="7088">MSQIITNSITSKSRPCNVNRGQGVTQNQDTMMPIGIETHLRPLQELRSRMVYQTIHYYRPP</sequence>
<feature type="region of interest" description="Disordered" evidence="1">
    <location>
        <begin position="1"/>
        <end position="30"/>
    </location>
</feature>
<name>A0A5B0N6H6_PUCGR</name>